<accession>A0A973VXI1</accession>
<sequence>MAFPSRTQFTETARGSILVPTRNEQMPVMPAGASKLSAVSCPNVLIICVRSAAAESMRDALAPQARSLPPLLVRSCRSKRRLQDRFGVACDHPNGRLKLADLPDWDWSDISAHLKCTACGKVGWVDTRLDWGEVINFAKGVSG</sequence>
<dbReference type="EMBL" id="JAAOLE020000001">
    <property type="protein sequence ID" value="NVI43683.1"/>
    <property type="molecule type" value="Genomic_DNA"/>
</dbReference>
<organism evidence="1">
    <name type="scientific">Bradyrhizobium septentrionale</name>
    <dbReference type="NCBI Taxonomy" id="1404411"/>
    <lineage>
        <taxon>Bacteria</taxon>
        <taxon>Pseudomonadati</taxon>
        <taxon>Pseudomonadota</taxon>
        <taxon>Alphaproteobacteria</taxon>
        <taxon>Hyphomicrobiales</taxon>
        <taxon>Nitrobacteraceae</taxon>
        <taxon>Bradyrhizobium</taxon>
    </lineage>
</organism>
<dbReference type="AlphaFoldDB" id="A0A973VXI1"/>
<reference evidence="1" key="1">
    <citation type="submission" date="2020-06" db="EMBL/GenBank/DDBJ databases">
        <title>Whole Genome Sequence of Bradyrhizobium sp. Strain 1S1.</title>
        <authorList>
            <person name="Bromfield E.S.P."/>
            <person name="Cloutier S."/>
        </authorList>
    </citation>
    <scope>NUCLEOTIDE SEQUENCE [LARGE SCALE GENOMIC DNA]</scope>
    <source>
        <strain evidence="1">1S1</strain>
    </source>
</reference>
<name>A0A973VXI1_9BRAD</name>
<comment type="caution">
    <text evidence="1">The sequence shown here is derived from an EMBL/GenBank/DDBJ whole genome shotgun (WGS) entry which is preliminary data.</text>
</comment>
<proteinExistence type="predicted"/>
<protein>
    <submittedName>
        <fullName evidence="1">Uncharacterized protein</fullName>
    </submittedName>
</protein>
<gene>
    <name evidence="1" type="ORF">HAP48_012155</name>
</gene>
<dbReference type="RefSeq" id="WP_165125097.1">
    <property type="nucleotide sequence ID" value="NZ_CP088285.1"/>
</dbReference>
<evidence type="ECO:0000313" key="1">
    <source>
        <dbReference type="EMBL" id="NVI43683.1"/>
    </source>
</evidence>